<evidence type="ECO:0000313" key="1">
    <source>
        <dbReference type="EMBL" id="SGZ46311.1"/>
    </source>
</evidence>
<proteinExistence type="predicted"/>
<dbReference type="AlphaFoldDB" id="A0A1L0BA19"/>
<dbReference type="EMBL" id="LT635756">
    <property type="protein sequence ID" value="SGZ46311.1"/>
    <property type="molecule type" value="Genomic_DNA"/>
</dbReference>
<dbReference type="Proteomes" id="UP000182334">
    <property type="component" value="Chromosome I"/>
</dbReference>
<organism evidence="1 2">
    <name type="scientific">Sungouiella intermedia</name>
    <dbReference type="NCBI Taxonomy" id="45354"/>
    <lineage>
        <taxon>Eukaryota</taxon>
        <taxon>Fungi</taxon>
        <taxon>Dikarya</taxon>
        <taxon>Ascomycota</taxon>
        <taxon>Saccharomycotina</taxon>
        <taxon>Pichiomycetes</taxon>
        <taxon>Metschnikowiaceae</taxon>
        <taxon>Sungouiella</taxon>
    </lineage>
</organism>
<name>A0A1L0BA19_9ASCO</name>
<sequence>MPESPCLPLEPSVNIHVDPIVLIAKHEIFAISDQLGSTNAFIFVSIAPLYVVLSREQSPS</sequence>
<reference evidence="1 2" key="1">
    <citation type="submission" date="2016-10" db="EMBL/GenBank/DDBJ databases">
        <authorList>
            <person name="de Groot N.N."/>
        </authorList>
    </citation>
    <scope>NUCLEOTIDE SEQUENCE [LARGE SCALE GENOMIC DNA]</scope>
    <source>
        <strain evidence="1 2">CBS 141442</strain>
    </source>
</reference>
<keyword evidence="2" id="KW-1185">Reference proteome</keyword>
<accession>A0A1L0BA19</accession>
<protein>
    <submittedName>
        <fullName evidence="1">CIC11C00000000263</fullName>
    </submittedName>
</protein>
<evidence type="ECO:0000313" key="2">
    <source>
        <dbReference type="Proteomes" id="UP000182334"/>
    </source>
</evidence>
<gene>
    <name evidence="1" type="ORF">SAMEA4029010_CIC11G00000000263</name>
</gene>